<keyword evidence="5" id="KW-1185">Reference proteome</keyword>
<proteinExistence type="inferred from homology"/>
<evidence type="ECO:0000313" key="5">
    <source>
        <dbReference type="Proteomes" id="UP000030752"/>
    </source>
</evidence>
<evidence type="ECO:0000256" key="2">
    <source>
        <dbReference type="ARBA" id="ARBA00023445"/>
    </source>
</evidence>
<keyword evidence="1" id="KW-0560">Oxidoreductase</keyword>
<dbReference type="InterPro" id="IPR050425">
    <property type="entry name" value="NAD(P)_dehydrat-like"/>
</dbReference>
<dbReference type="GeneID" id="19971630"/>
<feature type="domain" description="NAD-dependent epimerase/dehydratase" evidence="3">
    <location>
        <begin position="6"/>
        <end position="271"/>
    </location>
</feature>
<evidence type="ECO:0000313" key="4">
    <source>
        <dbReference type="EMBL" id="ETN40016.1"/>
    </source>
</evidence>
<dbReference type="eggNOG" id="KOG1502">
    <property type="taxonomic scope" value="Eukaryota"/>
</dbReference>
<dbReference type="Pfam" id="PF01370">
    <property type="entry name" value="Epimerase"/>
    <property type="match status" value="1"/>
</dbReference>
<sequence>MSRGLVLLTGGSGFIGFAVLVEALSKGYNVRAVVRSQEKAKAITAANELQPFLPSLSFIIVPNFLAPGAFDKALEDVEYVIHVAAGLPAPDIDYTDGAQVHRRLIEPNCIALQLFLDAAKAQPSIKRVVLTSSAGALVPQLWDTTDNPSHPTPLPIASFTPNTPPPHRPLTGPFSCTNDAYHVTKALALQLTLSFLATHRQTLHFPIINILPSFTLGPHPLATSASAYLHTTNFFILAPLLGIDLPHPHITPAAICHVADVARVHVAALDDAIVQVANGTHRNFGVSNDVSEEVAFEDAKEIVRRRFPEMVVGGEGGEAVFSCRGRAETVRLPFEAGETVRVFGGGLRGFEDCVVDVVRGFLELRGGREMEV</sequence>
<reference evidence="4 5" key="1">
    <citation type="submission" date="2013-03" db="EMBL/GenBank/DDBJ databases">
        <title>The Genome Sequence of Phialophora europaea CBS 101466.</title>
        <authorList>
            <consortium name="The Broad Institute Genomics Platform"/>
            <person name="Cuomo C."/>
            <person name="de Hoog S."/>
            <person name="Gorbushina A."/>
            <person name="Walker B."/>
            <person name="Young S.K."/>
            <person name="Zeng Q."/>
            <person name="Gargeya S."/>
            <person name="Fitzgerald M."/>
            <person name="Haas B."/>
            <person name="Abouelleil A."/>
            <person name="Allen A.W."/>
            <person name="Alvarado L."/>
            <person name="Arachchi H.M."/>
            <person name="Berlin A.M."/>
            <person name="Chapman S.B."/>
            <person name="Gainer-Dewar J."/>
            <person name="Goldberg J."/>
            <person name="Griggs A."/>
            <person name="Gujja S."/>
            <person name="Hansen M."/>
            <person name="Howarth C."/>
            <person name="Imamovic A."/>
            <person name="Ireland A."/>
            <person name="Larimer J."/>
            <person name="McCowan C."/>
            <person name="Murphy C."/>
            <person name="Pearson M."/>
            <person name="Poon T.W."/>
            <person name="Priest M."/>
            <person name="Roberts A."/>
            <person name="Saif S."/>
            <person name="Shea T."/>
            <person name="Sisk P."/>
            <person name="Sykes S."/>
            <person name="Wortman J."/>
            <person name="Nusbaum C."/>
            <person name="Birren B."/>
        </authorList>
    </citation>
    <scope>NUCLEOTIDE SEQUENCE [LARGE SCALE GENOMIC DNA]</scope>
    <source>
        <strain evidence="4 5">CBS 101466</strain>
    </source>
</reference>
<comment type="similarity">
    <text evidence="2">Belongs to the NAD(P)-dependent epimerase/dehydratase family. Dihydroflavonol-4-reductase subfamily.</text>
</comment>
<dbReference type="InterPro" id="IPR001509">
    <property type="entry name" value="Epimerase_deHydtase"/>
</dbReference>
<dbReference type="PANTHER" id="PTHR10366:SF564">
    <property type="entry name" value="STEROL-4-ALPHA-CARBOXYLATE 3-DEHYDROGENASE, DECARBOXYLATING"/>
    <property type="match status" value="1"/>
</dbReference>
<evidence type="ECO:0000259" key="3">
    <source>
        <dbReference type="Pfam" id="PF01370"/>
    </source>
</evidence>
<evidence type="ECO:0000256" key="1">
    <source>
        <dbReference type="ARBA" id="ARBA00023002"/>
    </source>
</evidence>
<dbReference type="Proteomes" id="UP000030752">
    <property type="component" value="Unassembled WGS sequence"/>
</dbReference>
<dbReference type="InterPro" id="IPR036291">
    <property type="entry name" value="NAD(P)-bd_dom_sf"/>
</dbReference>
<gene>
    <name evidence="4" type="ORF">HMPREF1541_04291</name>
</gene>
<dbReference type="PANTHER" id="PTHR10366">
    <property type="entry name" value="NAD DEPENDENT EPIMERASE/DEHYDRATASE"/>
    <property type="match status" value="1"/>
</dbReference>
<dbReference type="HOGENOM" id="CLU_007383_9_2_1"/>
<dbReference type="STRING" id="1220924.W2RU38"/>
<dbReference type="InParanoid" id="W2RU38"/>
<dbReference type="AlphaFoldDB" id="W2RU38"/>
<protein>
    <recommendedName>
        <fullName evidence="3">NAD-dependent epimerase/dehydratase domain-containing protein</fullName>
    </recommendedName>
</protein>
<dbReference type="RefSeq" id="XP_008716859.1">
    <property type="nucleotide sequence ID" value="XM_008718637.1"/>
</dbReference>
<organism evidence="4 5">
    <name type="scientific">Cyphellophora europaea (strain CBS 101466)</name>
    <name type="common">Phialophora europaea</name>
    <dbReference type="NCBI Taxonomy" id="1220924"/>
    <lineage>
        <taxon>Eukaryota</taxon>
        <taxon>Fungi</taxon>
        <taxon>Dikarya</taxon>
        <taxon>Ascomycota</taxon>
        <taxon>Pezizomycotina</taxon>
        <taxon>Eurotiomycetes</taxon>
        <taxon>Chaetothyriomycetidae</taxon>
        <taxon>Chaetothyriales</taxon>
        <taxon>Cyphellophoraceae</taxon>
        <taxon>Cyphellophora</taxon>
    </lineage>
</organism>
<dbReference type="GO" id="GO:0016616">
    <property type="term" value="F:oxidoreductase activity, acting on the CH-OH group of donors, NAD or NADP as acceptor"/>
    <property type="evidence" value="ECO:0007669"/>
    <property type="project" value="TreeGrafter"/>
</dbReference>
<accession>W2RU38</accession>
<dbReference type="Gene3D" id="3.40.50.720">
    <property type="entry name" value="NAD(P)-binding Rossmann-like Domain"/>
    <property type="match status" value="1"/>
</dbReference>
<dbReference type="EMBL" id="KB822720">
    <property type="protein sequence ID" value="ETN40016.1"/>
    <property type="molecule type" value="Genomic_DNA"/>
</dbReference>
<dbReference type="OrthoDB" id="2735536at2759"/>
<dbReference type="SUPFAM" id="SSF51735">
    <property type="entry name" value="NAD(P)-binding Rossmann-fold domains"/>
    <property type="match status" value="1"/>
</dbReference>
<dbReference type="VEuPathDB" id="FungiDB:HMPREF1541_04291"/>
<name>W2RU38_CYPE1</name>